<dbReference type="STRING" id="587636.SAMN05216199_1287"/>
<dbReference type="EMBL" id="FOHB01000001">
    <property type="protein sequence ID" value="SER80775.1"/>
    <property type="molecule type" value="Genomic_DNA"/>
</dbReference>
<dbReference type="GO" id="GO:0006355">
    <property type="term" value="P:regulation of DNA-templated transcription"/>
    <property type="evidence" value="ECO:0007669"/>
    <property type="project" value="InterPro"/>
</dbReference>
<dbReference type="PRINTS" id="PR00038">
    <property type="entry name" value="HTHLUXR"/>
</dbReference>
<dbReference type="SUPFAM" id="SSF46894">
    <property type="entry name" value="C-terminal effector domain of the bipartite response regulators"/>
    <property type="match status" value="1"/>
</dbReference>
<dbReference type="PANTHER" id="PTHR44688">
    <property type="entry name" value="DNA-BINDING TRANSCRIPTIONAL ACTIVATOR DEVR_DOSR"/>
    <property type="match status" value="1"/>
</dbReference>
<dbReference type="PANTHER" id="PTHR44688:SF16">
    <property type="entry name" value="DNA-BINDING TRANSCRIPTIONAL ACTIVATOR DEVR_DOSR"/>
    <property type="match status" value="1"/>
</dbReference>
<evidence type="ECO:0000313" key="5">
    <source>
        <dbReference type="EMBL" id="SER80775.1"/>
    </source>
</evidence>
<reference evidence="6" key="1">
    <citation type="submission" date="2016-10" db="EMBL/GenBank/DDBJ databases">
        <authorList>
            <person name="Varghese N."/>
            <person name="Submissions S."/>
        </authorList>
    </citation>
    <scope>NUCLEOTIDE SEQUENCE [LARGE SCALE GENOMIC DNA]</scope>
    <source>
        <strain evidence="6">CGMCC 1.6963</strain>
    </source>
</reference>
<dbReference type="CDD" id="cd06170">
    <property type="entry name" value="LuxR_C_like"/>
    <property type="match status" value="1"/>
</dbReference>
<feature type="domain" description="HTH luxR-type" evidence="4">
    <location>
        <begin position="183"/>
        <end position="248"/>
    </location>
</feature>
<dbReference type="OrthoDB" id="3178272at2"/>
<accession>A0A1H9S861</accession>
<dbReference type="PROSITE" id="PS00622">
    <property type="entry name" value="HTH_LUXR_1"/>
    <property type="match status" value="1"/>
</dbReference>
<keyword evidence="6" id="KW-1185">Reference proteome</keyword>
<dbReference type="Pfam" id="PF00196">
    <property type="entry name" value="GerE"/>
    <property type="match status" value="1"/>
</dbReference>
<dbReference type="AlphaFoldDB" id="A0A1H9S861"/>
<dbReference type="RefSeq" id="WP_091756297.1">
    <property type="nucleotide sequence ID" value="NZ_FOHB01000001.1"/>
</dbReference>
<dbReference type="Proteomes" id="UP000199019">
    <property type="component" value="Unassembled WGS sequence"/>
</dbReference>
<keyword evidence="1" id="KW-0805">Transcription regulation</keyword>
<organism evidence="5 6">
    <name type="scientific">Pedococcus cremeus</name>
    <dbReference type="NCBI Taxonomy" id="587636"/>
    <lineage>
        <taxon>Bacteria</taxon>
        <taxon>Bacillati</taxon>
        <taxon>Actinomycetota</taxon>
        <taxon>Actinomycetes</taxon>
        <taxon>Micrococcales</taxon>
        <taxon>Intrasporangiaceae</taxon>
        <taxon>Pedococcus</taxon>
    </lineage>
</organism>
<keyword evidence="2" id="KW-0238">DNA-binding</keyword>
<name>A0A1H9S861_9MICO</name>
<dbReference type="SMART" id="SM00421">
    <property type="entry name" value="HTH_LUXR"/>
    <property type="match status" value="1"/>
</dbReference>
<dbReference type="InterPro" id="IPR000792">
    <property type="entry name" value="Tscrpt_reg_LuxR_C"/>
</dbReference>
<dbReference type="InterPro" id="IPR036388">
    <property type="entry name" value="WH-like_DNA-bd_sf"/>
</dbReference>
<evidence type="ECO:0000256" key="3">
    <source>
        <dbReference type="ARBA" id="ARBA00023163"/>
    </source>
</evidence>
<dbReference type="PROSITE" id="PS50043">
    <property type="entry name" value="HTH_LUXR_2"/>
    <property type="match status" value="1"/>
</dbReference>
<evidence type="ECO:0000259" key="4">
    <source>
        <dbReference type="PROSITE" id="PS50043"/>
    </source>
</evidence>
<keyword evidence="3" id="KW-0804">Transcription</keyword>
<sequence>MDDVQRWLALSADVLGEPDPQVAEVMLAEGLCSWGHAYLTVRAVTKPVVHLDEVAVYPPTPWEDTGTWESVVETGAQAHPLYAYNATTRTSAPTTMAQVLGWGWELPEVVSALMEDLGFTEHQMTIPLAANPHGARDAYALVSEDPYLDDDVERAATLQSLVAGLDAHVRLLREARARGDGAPDPLGVPLTPRERVVLDLVAQGHTVEGIATRLAISPRTVHKHQEHLYRKLGAVDRLSAVLSAQRRGLLRSPDR</sequence>
<gene>
    <name evidence="5" type="ORF">SAMN05216199_1287</name>
</gene>
<evidence type="ECO:0000313" key="6">
    <source>
        <dbReference type="Proteomes" id="UP000199019"/>
    </source>
</evidence>
<dbReference type="GO" id="GO:0003677">
    <property type="term" value="F:DNA binding"/>
    <property type="evidence" value="ECO:0007669"/>
    <property type="project" value="UniProtKB-KW"/>
</dbReference>
<dbReference type="InterPro" id="IPR016032">
    <property type="entry name" value="Sig_transdc_resp-reg_C-effctor"/>
</dbReference>
<dbReference type="Gene3D" id="1.10.10.10">
    <property type="entry name" value="Winged helix-like DNA-binding domain superfamily/Winged helix DNA-binding domain"/>
    <property type="match status" value="1"/>
</dbReference>
<protein>
    <submittedName>
        <fullName evidence="5">Regulatory protein, luxR family</fullName>
    </submittedName>
</protein>
<proteinExistence type="predicted"/>
<evidence type="ECO:0000256" key="1">
    <source>
        <dbReference type="ARBA" id="ARBA00023015"/>
    </source>
</evidence>
<evidence type="ECO:0000256" key="2">
    <source>
        <dbReference type="ARBA" id="ARBA00023125"/>
    </source>
</evidence>